<feature type="coiled-coil region" evidence="1">
    <location>
        <begin position="355"/>
        <end position="382"/>
    </location>
</feature>
<evidence type="ECO:0000256" key="2">
    <source>
        <dbReference type="SAM" id="SignalP"/>
    </source>
</evidence>
<keyword evidence="2" id="KW-0732">Signal</keyword>
<protein>
    <recommendedName>
        <fullName evidence="5">Alpha/beta hydrolase</fullName>
    </recommendedName>
</protein>
<evidence type="ECO:0000313" key="4">
    <source>
        <dbReference type="Proteomes" id="UP001500433"/>
    </source>
</evidence>
<reference evidence="4" key="1">
    <citation type="journal article" date="2019" name="Int. J. Syst. Evol. Microbiol.">
        <title>The Global Catalogue of Microorganisms (GCM) 10K type strain sequencing project: providing services to taxonomists for standard genome sequencing and annotation.</title>
        <authorList>
            <consortium name="The Broad Institute Genomics Platform"/>
            <consortium name="The Broad Institute Genome Sequencing Center for Infectious Disease"/>
            <person name="Wu L."/>
            <person name="Ma J."/>
        </authorList>
    </citation>
    <scope>NUCLEOTIDE SEQUENCE [LARGE SCALE GENOMIC DNA]</scope>
    <source>
        <strain evidence="4">JCM 18274</strain>
    </source>
</reference>
<name>A0ABP9F3S5_9FLAO</name>
<dbReference type="EMBL" id="BAABJH010000001">
    <property type="protein sequence ID" value="GAA4892539.1"/>
    <property type="molecule type" value="Genomic_DNA"/>
</dbReference>
<dbReference type="Gene3D" id="3.40.50.1820">
    <property type="entry name" value="alpha/beta hydrolase"/>
    <property type="match status" value="1"/>
</dbReference>
<accession>A0ABP9F3S5</accession>
<sequence length="1031" mass="117543">MKIFKLVLFSFLLCGNIQAQNSAYLEAKALKELSNNEDIIAFINSIDDVTDCIGDEEKNLVIQLGKFLAEPFNNDLSDFDTNMVLKVFEDIDVTSCYKNKMLIAKHAPIKSKINFDSKINLEILKDTDDQLNSGKSLTTNIIDGTAQFLVERTKKELTLTFYDNLKEILDKDYIITLNSDGKKVTININLEEVFPKTLLLLKSQNSFDTPSLGQTWVSAFKSDIAEMPENILNELLNSDFIKTEFGQSIKMSMDLFNAIKKGDSAERIIKLLATQYNDYDNYALHKFIGALDLFYDNLINEDGKLVGFNEIKILEKKELDYFIGLIFIKLKSNKIIPKSYQLSEHLVRTELIPKIYTLTNDFENLSNQLKELSDEQGKLNFEAYFNFASSTLNLYSISASFLEEIIKGNNVQMPFDTAKLKELTISFNAIYNSMASKDYGNSLLTTIGLLDKFLIDNQTNDKIKKHIVFYGNFLVDIINASKEGSKVEVKDIMNTYALPVSSYRIKRQFSNSWDVSAYPGIFGGYEINESDSFSFGITAPIGFSYSWKVDKTKDINTQTNSNTIFLSAIDLGAPFSYRFKDDSAEGLPENIKWSQVFAPGLYFIKGFKKSPFALSFGAQFAPLLRNIENEANEFNDENVLRFTIGLNVDIPLFNLKRKAHNVDAEDSSIKLNQNVLYGEKINYFKPSENTFRVFFDKEGGLYPEEFISNKDMIINESTLREYYSNNQLKFVKIARGLNHDFKSFTEANYRAFQTSLVNENLQLLNNKINSNSKVFVLTHGFRKPISSRYGGSSSQEDNEFLKEAILEQAALGSDIKFIEIYWDATYDCCVGRNLKTNKRIFELFENQAIGNANKVGYSLRNLLSKIKANEINIIGHSLGTRVVSASLFNLKDSDIENFKLSFETPTQQKINVCLIAPAISSDLFTEYYERTTMNEDFKTNDNYKLTVIYNKDDLVLKKKWKKIFGPGSLKYGNTSLGCNCNNDAITLDTMFKDSFPNSEFENIEAKIGKNHHIMKYVNSKPFKLYIKNILN</sequence>
<feature type="signal peptide" evidence="2">
    <location>
        <begin position="1"/>
        <end position="19"/>
    </location>
</feature>
<feature type="chain" id="PRO_5046220882" description="Alpha/beta hydrolase" evidence="2">
    <location>
        <begin position="20"/>
        <end position="1031"/>
    </location>
</feature>
<comment type="caution">
    <text evidence="3">The sequence shown here is derived from an EMBL/GenBank/DDBJ whole genome shotgun (WGS) entry which is preliminary data.</text>
</comment>
<proteinExistence type="predicted"/>
<evidence type="ECO:0000313" key="3">
    <source>
        <dbReference type="EMBL" id="GAA4892539.1"/>
    </source>
</evidence>
<gene>
    <name evidence="3" type="ORF">GCM10023311_16290</name>
</gene>
<dbReference type="InterPro" id="IPR029058">
    <property type="entry name" value="AB_hydrolase_fold"/>
</dbReference>
<keyword evidence="4" id="KW-1185">Reference proteome</keyword>
<dbReference type="RefSeq" id="WP_345273626.1">
    <property type="nucleotide sequence ID" value="NZ_BAABJH010000001.1"/>
</dbReference>
<dbReference type="Pfam" id="PF05990">
    <property type="entry name" value="DUF900"/>
    <property type="match status" value="1"/>
</dbReference>
<keyword evidence="1" id="KW-0175">Coiled coil</keyword>
<dbReference type="Proteomes" id="UP001500433">
    <property type="component" value="Unassembled WGS sequence"/>
</dbReference>
<evidence type="ECO:0008006" key="5">
    <source>
        <dbReference type="Google" id="ProtNLM"/>
    </source>
</evidence>
<evidence type="ECO:0000256" key="1">
    <source>
        <dbReference type="SAM" id="Coils"/>
    </source>
</evidence>
<organism evidence="3 4">
    <name type="scientific">Flaviramulus aquimarinus</name>
    <dbReference type="NCBI Taxonomy" id="1170456"/>
    <lineage>
        <taxon>Bacteria</taxon>
        <taxon>Pseudomonadati</taxon>
        <taxon>Bacteroidota</taxon>
        <taxon>Flavobacteriia</taxon>
        <taxon>Flavobacteriales</taxon>
        <taxon>Flavobacteriaceae</taxon>
        <taxon>Flaviramulus</taxon>
    </lineage>
</organism>
<dbReference type="InterPro" id="IPR010297">
    <property type="entry name" value="DUF900_hydrolase"/>
</dbReference>